<organism evidence="9 10">
    <name type="scientific">Aquimarina amphilecti</name>
    <dbReference type="NCBI Taxonomy" id="1038014"/>
    <lineage>
        <taxon>Bacteria</taxon>
        <taxon>Pseudomonadati</taxon>
        <taxon>Bacteroidota</taxon>
        <taxon>Flavobacteriia</taxon>
        <taxon>Flavobacteriales</taxon>
        <taxon>Flavobacteriaceae</taxon>
        <taxon>Aquimarina</taxon>
    </lineage>
</organism>
<evidence type="ECO:0000313" key="10">
    <source>
        <dbReference type="Proteomes" id="UP000198521"/>
    </source>
</evidence>
<dbReference type="PRINTS" id="PR00344">
    <property type="entry name" value="BCTRLSENSOR"/>
</dbReference>
<feature type="coiled-coil region" evidence="6">
    <location>
        <begin position="287"/>
        <end position="387"/>
    </location>
</feature>
<evidence type="ECO:0000256" key="6">
    <source>
        <dbReference type="SAM" id="Coils"/>
    </source>
</evidence>
<dbReference type="EC" id="2.7.13.3" evidence="2"/>
<dbReference type="Pfam" id="PF00512">
    <property type="entry name" value="HisKA"/>
    <property type="match status" value="1"/>
</dbReference>
<dbReference type="InterPro" id="IPR036097">
    <property type="entry name" value="HisK_dim/P_sf"/>
</dbReference>
<dbReference type="AlphaFoldDB" id="A0A1H7QIK2"/>
<dbReference type="InterPro" id="IPR003594">
    <property type="entry name" value="HATPase_dom"/>
</dbReference>
<dbReference type="FunFam" id="3.30.565.10:FF:000006">
    <property type="entry name" value="Sensor histidine kinase WalK"/>
    <property type="match status" value="1"/>
</dbReference>
<evidence type="ECO:0000256" key="3">
    <source>
        <dbReference type="ARBA" id="ARBA00022553"/>
    </source>
</evidence>
<dbReference type="PANTHER" id="PTHR42878">
    <property type="entry name" value="TWO-COMPONENT HISTIDINE KINASE"/>
    <property type="match status" value="1"/>
</dbReference>
<comment type="catalytic activity">
    <reaction evidence="1">
        <text>ATP + protein L-histidine = ADP + protein N-phospho-L-histidine.</text>
        <dbReference type="EC" id="2.7.13.3"/>
    </reaction>
</comment>
<evidence type="ECO:0000256" key="4">
    <source>
        <dbReference type="ARBA" id="ARBA00022679"/>
    </source>
</evidence>
<dbReference type="InterPro" id="IPR050351">
    <property type="entry name" value="BphY/WalK/GraS-like"/>
</dbReference>
<keyword evidence="6" id="KW-0175">Coiled coil</keyword>
<keyword evidence="7" id="KW-1133">Transmembrane helix</keyword>
<dbReference type="EMBL" id="FOAB01000004">
    <property type="protein sequence ID" value="SEL47736.1"/>
    <property type="molecule type" value="Genomic_DNA"/>
</dbReference>
<dbReference type="STRING" id="1038014.SAMN04487910_2571"/>
<dbReference type="InterPro" id="IPR036890">
    <property type="entry name" value="HATPase_C_sf"/>
</dbReference>
<dbReference type="Gene3D" id="3.30.565.10">
    <property type="entry name" value="Histidine kinase-like ATPase, C-terminal domain"/>
    <property type="match status" value="1"/>
</dbReference>
<dbReference type="PANTHER" id="PTHR42878:SF15">
    <property type="entry name" value="BACTERIOPHYTOCHROME"/>
    <property type="match status" value="1"/>
</dbReference>
<keyword evidence="10" id="KW-1185">Reference proteome</keyword>
<feature type="domain" description="Histidine kinase" evidence="8">
    <location>
        <begin position="394"/>
        <end position="612"/>
    </location>
</feature>
<dbReference type="Pfam" id="PF02518">
    <property type="entry name" value="HATPase_c"/>
    <property type="match status" value="1"/>
</dbReference>
<dbReference type="SMART" id="SM00388">
    <property type="entry name" value="HisKA"/>
    <property type="match status" value="1"/>
</dbReference>
<dbReference type="SMART" id="SM00387">
    <property type="entry name" value="HATPase_c"/>
    <property type="match status" value="1"/>
</dbReference>
<dbReference type="Proteomes" id="UP000198521">
    <property type="component" value="Unassembled WGS sequence"/>
</dbReference>
<reference evidence="9 10" key="1">
    <citation type="submission" date="2016-10" db="EMBL/GenBank/DDBJ databases">
        <authorList>
            <person name="de Groot N.N."/>
        </authorList>
    </citation>
    <scope>NUCLEOTIDE SEQUENCE [LARGE SCALE GENOMIC DNA]</scope>
    <source>
        <strain evidence="9 10">DSM 25232</strain>
    </source>
</reference>
<dbReference type="GO" id="GO:0000156">
    <property type="term" value="F:phosphorelay response regulator activity"/>
    <property type="evidence" value="ECO:0007669"/>
    <property type="project" value="TreeGrafter"/>
</dbReference>
<keyword evidence="7" id="KW-0812">Transmembrane</keyword>
<dbReference type="SUPFAM" id="SSF55874">
    <property type="entry name" value="ATPase domain of HSP90 chaperone/DNA topoisomerase II/histidine kinase"/>
    <property type="match status" value="1"/>
</dbReference>
<dbReference type="Gene3D" id="1.10.287.130">
    <property type="match status" value="1"/>
</dbReference>
<dbReference type="RefSeq" id="WP_091409000.1">
    <property type="nucleotide sequence ID" value="NZ_FOAB01000004.1"/>
</dbReference>
<dbReference type="GO" id="GO:0007234">
    <property type="term" value="P:osmosensory signaling via phosphorelay pathway"/>
    <property type="evidence" value="ECO:0007669"/>
    <property type="project" value="TreeGrafter"/>
</dbReference>
<dbReference type="OrthoDB" id="9781208at2"/>
<dbReference type="InterPro" id="IPR004358">
    <property type="entry name" value="Sig_transdc_His_kin-like_C"/>
</dbReference>
<keyword evidence="3" id="KW-0597">Phosphoprotein</keyword>
<dbReference type="SUPFAM" id="SSF47384">
    <property type="entry name" value="Homodimeric domain of signal transducing histidine kinase"/>
    <property type="match status" value="1"/>
</dbReference>
<sequence length="612" mass="71426">MINNLCIFLCIQWNRQYVLIALLAWFSVFGANNLIAQETANEEVKRVQRAIFIYNFAQQVGWPEIDEIDTFKIGVLGPDRTIIDLKSMAQKRKIFGKPVEIVRFQFVKSIKDVQLLYVHNKYNYDINYILGKISEKNILLVTEDYFYNSSMINMVNVGDSFEYEINVNRIKNEGFVTAPSLEQYAITSSQKWKGLFKTVEESLEKALDENEEQKVAIKDKEEQIKQQEEKISNQARAIDTIQGSIVDRNNWIEKLSSESKIQEKKYEEKLLIEKELERNIQDQVTFIKTQEKKIEASIQEIEKQQEYLEEQNEEIRKKEEILEQQRSEIDNQKKINWYLIALIALILIGGFFIYRSYLNKKRLNASLEEKNKEIHEQSLVLESKNKELEQFAYIASHDLQEPLNTISSFIGLISEDYGDSFDDIGKESLNFIKDASIRMKKLIDSLLEYSRLGRTRDFTKVDMNKIFSELKGDFKNILERTNAKIDSKKLPIINGNPVELRLLLQNLVSNGIKFIEDDIIPEIQVGAVQKHYKDNPSKKYWEFSVKDNGIGIPKIHQDRIFAIFQRLHSREKYQGTGIGLAHCKKIVESHNGEIWLESIEGKGTTFYFTIPE</sequence>
<dbReference type="InterPro" id="IPR005467">
    <property type="entry name" value="His_kinase_dom"/>
</dbReference>
<feature type="transmembrane region" description="Helical" evidence="7">
    <location>
        <begin position="335"/>
        <end position="354"/>
    </location>
</feature>
<protein>
    <recommendedName>
        <fullName evidence="2">histidine kinase</fullName>
        <ecNumber evidence="2">2.7.13.3</ecNumber>
    </recommendedName>
</protein>
<dbReference type="PROSITE" id="PS50109">
    <property type="entry name" value="HIS_KIN"/>
    <property type="match status" value="1"/>
</dbReference>
<evidence type="ECO:0000259" key="8">
    <source>
        <dbReference type="PROSITE" id="PS50109"/>
    </source>
</evidence>
<dbReference type="GO" id="GO:0000155">
    <property type="term" value="F:phosphorelay sensor kinase activity"/>
    <property type="evidence" value="ECO:0007669"/>
    <property type="project" value="InterPro"/>
</dbReference>
<evidence type="ECO:0000256" key="1">
    <source>
        <dbReference type="ARBA" id="ARBA00000085"/>
    </source>
</evidence>
<gene>
    <name evidence="9" type="ORF">SAMN04487910_2571</name>
</gene>
<accession>A0A1H7QIK2</accession>
<proteinExistence type="predicted"/>
<keyword evidence="4" id="KW-0808">Transferase</keyword>
<dbReference type="CDD" id="cd00082">
    <property type="entry name" value="HisKA"/>
    <property type="match status" value="1"/>
</dbReference>
<evidence type="ECO:0000313" key="9">
    <source>
        <dbReference type="EMBL" id="SEL47736.1"/>
    </source>
</evidence>
<evidence type="ECO:0000256" key="2">
    <source>
        <dbReference type="ARBA" id="ARBA00012438"/>
    </source>
</evidence>
<keyword evidence="5 9" id="KW-0418">Kinase</keyword>
<feature type="coiled-coil region" evidence="6">
    <location>
        <begin position="196"/>
        <end position="237"/>
    </location>
</feature>
<evidence type="ECO:0000256" key="5">
    <source>
        <dbReference type="ARBA" id="ARBA00022777"/>
    </source>
</evidence>
<dbReference type="GO" id="GO:0030295">
    <property type="term" value="F:protein kinase activator activity"/>
    <property type="evidence" value="ECO:0007669"/>
    <property type="project" value="TreeGrafter"/>
</dbReference>
<evidence type="ECO:0000256" key="7">
    <source>
        <dbReference type="SAM" id="Phobius"/>
    </source>
</evidence>
<dbReference type="InterPro" id="IPR003661">
    <property type="entry name" value="HisK_dim/P_dom"/>
</dbReference>
<dbReference type="Pfam" id="PF13689">
    <property type="entry name" value="DUF4154"/>
    <property type="match status" value="1"/>
</dbReference>
<keyword evidence="7" id="KW-0472">Membrane</keyword>
<name>A0A1H7QIK2_AQUAM</name>
<dbReference type="InterPro" id="IPR025293">
    <property type="entry name" value="YfiR/HmsC-like"/>
</dbReference>